<evidence type="ECO:0000256" key="5">
    <source>
        <dbReference type="ARBA" id="ARBA00023004"/>
    </source>
</evidence>
<evidence type="ECO:0000256" key="4">
    <source>
        <dbReference type="ARBA" id="ARBA00023002"/>
    </source>
</evidence>
<dbReference type="GO" id="GO:0031418">
    <property type="term" value="F:L-ascorbic acid binding"/>
    <property type="evidence" value="ECO:0007669"/>
    <property type="project" value="InterPro"/>
</dbReference>
<dbReference type="Proteomes" id="UP000827724">
    <property type="component" value="Unassembled WGS sequence"/>
</dbReference>
<reference evidence="7" key="1">
    <citation type="submission" date="2021-08" db="EMBL/GenBank/DDBJ databases">
        <title>Chromosome-Level Trichoderma cornu-damae using Hi-C Data.</title>
        <authorList>
            <person name="Kim C.S."/>
        </authorList>
    </citation>
    <scope>NUCLEOTIDE SEQUENCE</scope>
    <source>
        <strain evidence="7">KA19-0412C</strain>
    </source>
</reference>
<proteinExistence type="predicted"/>
<dbReference type="GO" id="GO:0005506">
    <property type="term" value="F:iron ion binding"/>
    <property type="evidence" value="ECO:0007669"/>
    <property type="project" value="InterPro"/>
</dbReference>
<dbReference type="PANTHER" id="PTHR10869">
    <property type="entry name" value="PROLYL 4-HYDROXYLASE ALPHA SUBUNIT"/>
    <property type="match status" value="1"/>
</dbReference>
<accession>A0A9P8TRR3</accession>
<evidence type="ECO:0000313" key="8">
    <source>
        <dbReference type="Proteomes" id="UP000827724"/>
    </source>
</evidence>
<dbReference type="InterPro" id="IPR045054">
    <property type="entry name" value="P4HA-like"/>
</dbReference>
<evidence type="ECO:0000313" key="7">
    <source>
        <dbReference type="EMBL" id="KAH6604521.1"/>
    </source>
</evidence>
<keyword evidence="5" id="KW-0408">Iron</keyword>
<dbReference type="OrthoDB" id="69177at2759"/>
<evidence type="ECO:0000256" key="1">
    <source>
        <dbReference type="ARBA" id="ARBA00001961"/>
    </source>
</evidence>
<dbReference type="PANTHER" id="PTHR10869:SF241">
    <property type="entry name" value="FE2OG DIOXYGENASE DOMAIN-CONTAINING PROTEIN"/>
    <property type="match status" value="1"/>
</dbReference>
<evidence type="ECO:0000259" key="6">
    <source>
        <dbReference type="SMART" id="SM00702"/>
    </source>
</evidence>
<name>A0A9P8TRR3_9HYPO</name>
<sequence length="284" mass="31625">MLSWLRRSNSSSTPAPATLLNMSGVLLHTEYTSNPVELPDTFLTGPASEPVALTPVPFKESAVPEYAKCKAWILDNVLSREECNELIAYAEASAPLEKPGDSPWRPALVSVGPGLETRAVGYRHSDRIIWDNQLLVDRLWGRCAQAEGLQELVATAPCPAPDRISKGVWKFNRLNERMRFLKYGPGMFFKPHCDAPYRAENGTGPILETYYTVHLYLSDEGLVGGATGFLSRDRTRRLDVNPKAGSVLIFQHPMLLHEGAGVVKGIKHTMRTEIMYQWQEESEG</sequence>
<dbReference type="Pfam" id="PF13640">
    <property type="entry name" value="2OG-FeII_Oxy_3"/>
    <property type="match status" value="1"/>
</dbReference>
<protein>
    <recommendedName>
        <fullName evidence="6">Prolyl 4-hydroxylase alpha subunit domain-containing protein</fullName>
    </recommendedName>
</protein>
<comment type="cofactor">
    <cofactor evidence="1">
        <name>L-ascorbate</name>
        <dbReference type="ChEBI" id="CHEBI:38290"/>
    </cofactor>
</comment>
<dbReference type="SMART" id="SM00702">
    <property type="entry name" value="P4Hc"/>
    <property type="match status" value="1"/>
</dbReference>
<dbReference type="GO" id="GO:0005783">
    <property type="term" value="C:endoplasmic reticulum"/>
    <property type="evidence" value="ECO:0007669"/>
    <property type="project" value="TreeGrafter"/>
</dbReference>
<feature type="domain" description="Prolyl 4-hydroxylase alpha subunit" evidence="6">
    <location>
        <begin position="69"/>
        <end position="275"/>
    </location>
</feature>
<gene>
    <name evidence="7" type="ORF">Trco_006228</name>
</gene>
<evidence type="ECO:0000256" key="2">
    <source>
        <dbReference type="ARBA" id="ARBA00022723"/>
    </source>
</evidence>
<dbReference type="SUPFAM" id="SSF51197">
    <property type="entry name" value="Clavaminate synthase-like"/>
    <property type="match status" value="1"/>
</dbReference>
<keyword evidence="3" id="KW-0223">Dioxygenase</keyword>
<dbReference type="EMBL" id="JAIWOZ010000005">
    <property type="protein sequence ID" value="KAH6604521.1"/>
    <property type="molecule type" value="Genomic_DNA"/>
</dbReference>
<comment type="caution">
    <text evidence="7">The sequence shown here is derived from an EMBL/GenBank/DDBJ whole genome shotgun (WGS) entry which is preliminary data.</text>
</comment>
<keyword evidence="2" id="KW-0479">Metal-binding</keyword>
<dbReference type="GO" id="GO:0004656">
    <property type="term" value="F:procollagen-proline 4-dioxygenase activity"/>
    <property type="evidence" value="ECO:0007669"/>
    <property type="project" value="TreeGrafter"/>
</dbReference>
<dbReference type="InterPro" id="IPR006620">
    <property type="entry name" value="Pro_4_hyd_alph"/>
</dbReference>
<keyword evidence="8" id="KW-1185">Reference proteome</keyword>
<keyword evidence="4" id="KW-0560">Oxidoreductase</keyword>
<dbReference type="AlphaFoldDB" id="A0A9P8TRR3"/>
<evidence type="ECO:0000256" key="3">
    <source>
        <dbReference type="ARBA" id="ARBA00022964"/>
    </source>
</evidence>
<dbReference type="InterPro" id="IPR044862">
    <property type="entry name" value="Pro_4_hyd_alph_FE2OG_OXY"/>
</dbReference>
<dbReference type="Gene3D" id="2.60.120.620">
    <property type="entry name" value="q2cbj1_9rhob like domain"/>
    <property type="match status" value="1"/>
</dbReference>
<organism evidence="7 8">
    <name type="scientific">Trichoderma cornu-damae</name>
    <dbReference type="NCBI Taxonomy" id="654480"/>
    <lineage>
        <taxon>Eukaryota</taxon>
        <taxon>Fungi</taxon>
        <taxon>Dikarya</taxon>
        <taxon>Ascomycota</taxon>
        <taxon>Pezizomycotina</taxon>
        <taxon>Sordariomycetes</taxon>
        <taxon>Hypocreomycetidae</taxon>
        <taxon>Hypocreales</taxon>
        <taxon>Hypocreaceae</taxon>
        <taxon>Trichoderma</taxon>
    </lineage>
</organism>